<dbReference type="Gene3D" id="1.10.1200.10">
    <property type="entry name" value="ACP-like"/>
    <property type="match status" value="2"/>
</dbReference>
<proteinExistence type="predicted"/>
<keyword evidence="2" id="KW-0597">Phosphoprotein</keyword>
<dbReference type="InterPro" id="IPR045851">
    <property type="entry name" value="AMP-bd_C_sf"/>
</dbReference>
<dbReference type="Pfam" id="PF00668">
    <property type="entry name" value="Condensation"/>
    <property type="match status" value="3"/>
</dbReference>
<organism evidence="5 6">
    <name type="scientific">Neofusicoccum ribis</name>
    <dbReference type="NCBI Taxonomy" id="45134"/>
    <lineage>
        <taxon>Eukaryota</taxon>
        <taxon>Fungi</taxon>
        <taxon>Dikarya</taxon>
        <taxon>Ascomycota</taxon>
        <taxon>Pezizomycotina</taxon>
        <taxon>Dothideomycetes</taxon>
        <taxon>Dothideomycetes incertae sedis</taxon>
        <taxon>Botryosphaeriales</taxon>
        <taxon>Botryosphaeriaceae</taxon>
        <taxon>Neofusicoccum</taxon>
    </lineage>
</organism>
<dbReference type="SUPFAM" id="SSF52777">
    <property type="entry name" value="CoA-dependent acyltransferases"/>
    <property type="match status" value="6"/>
</dbReference>
<comment type="caution">
    <text evidence="5">The sequence shown here is derived from an EMBL/GenBank/DDBJ whole genome shotgun (WGS) entry which is preliminary data.</text>
</comment>
<dbReference type="InterPro" id="IPR020845">
    <property type="entry name" value="AMP-binding_CS"/>
</dbReference>
<dbReference type="PANTHER" id="PTHR45527:SF1">
    <property type="entry name" value="FATTY ACID SYNTHASE"/>
    <property type="match status" value="1"/>
</dbReference>
<gene>
    <name evidence="5" type="ORF">SLS56_011832</name>
</gene>
<dbReference type="PROSITE" id="PS00455">
    <property type="entry name" value="AMP_BINDING"/>
    <property type="match status" value="2"/>
</dbReference>
<accession>A0ABR3SAJ6</accession>
<keyword evidence="3" id="KW-0436">Ligase</keyword>
<dbReference type="Proteomes" id="UP001521116">
    <property type="component" value="Unassembled WGS sequence"/>
</dbReference>
<dbReference type="CDD" id="cd05918">
    <property type="entry name" value="A_NRPS_SidN3_like"/>
    <property type="match status" value="2"/>
</dbReference>
<dbReference type="Pfam" id="PF00501">
    <property type="entry name" value="AMP-binding"/>
    <property type="match status" value="2"/>
</dbReference>
<keyword evidence="6" id="KW-1185">Reference proteome</keyword>
<dbReference type="NCBIfam" id="TIGR01733">
    <property type="entry name" value="AA-adenyl-dom"/>
    <property type="match status" value="1"/>
</dbReference>
<dbReference type="EMBL" id="JAJVDC020000315">
    <property type="protein sequence ID" value="KAL1615419.1"/>
    <property type="molecule type" value="Genomic_DNA"/>
</dbReference>
<dbReference type="InterPro" id="IPR023213">
    <property type="entry name" value="CAT-like_dom_sf"/>
</dbReference>
<feature type="domain" description="Carrier" evidence="4">
    <location>
        <begin position="2180"/>
        <end position="2256"/>
    </location>
</feature>
<dbReference type="InterPro" id="IPR025110">
    <property type="entry name" value="AMP-bd_C"/>
</dbReference>
<sequence length="2710" mass="295279">MIDIDVSADHVSPMTVMSPDIEATVPTTLLQDSLIASNNLKQPIIAVPINLSGLGLSDLDKIRYTWQAVASHNTVLRTAFPRVQDAVSSGNGHMSQIVLRSIAPISIGHLWPFHHPSHHSPAQLVIEVVNGHLDATIHIHRALVDATSIALLRTDFVDFIAGRALPPRQQFAEVLKNAHSRGGDASRAFWKAELGNLVTAPVHCFPLTLPEQCNSISVPVPFETMLEASKLCTALGVSARTIFQAAWASVLSWHSEAGAGLVGFAVAGRDVLDCVGPFDQTYPLQVRMDRTMPVQDWVQILRVWEDEASAHAHIGYDATLEACPEYRPSTLMTFGPHTEETAYGAPYSSFSLVLHCHVGRSMHEALVSLRYSPQTPEAQARTVVEHLLTALENICSKPMQPVGEISIMCAAEKERLLALGEPATQPVEGLVHHLFEQQVKLTPHDAALQFETQQTLTYDQVNKLSNSVARQLPCGRGSFVPVCMPRSINLIVALLAIVKTGAAYVTLDPEVPRQRNQFIYDDVSAPFALVSRDTAGVFACELAVEDLVERASKFEDTNLDVSQTPEDIVYVIYTSGSTGQPKGVLLEHRAAFSGLAAFPQLDALRQLLFHNPVFSAAQRSIWSTLKQGGCLCLASKDNLTLHIGKTITAMAVNVIDVTPSTALLLTPGTVPTLRRMTVAGELINPALVPAWAAELELLNAYGLSENTQFNWRRVLRSGDSPQNIGRPSDTTTAFVLVPGTMALAPLLVPGELCLGGAQLARGYLNRPEKTAQAFAANPFGPGRLYRTGDLAVAHADGSVEMIGRIDFAVKISDQRVDPGEPNSLLQLQPGVRDSAVVAARIGGRSALVAVVVPAEPTAPSGLKTRLAARLRAHLPAYMVPAYWLLRAALPLNINGKVDVPALRRDCEALGRDRLRLRERPGPGARSMSTDEQTLRSIWAAVLDIAPHDIGADDSFLALGGTSLDAIFACARAAQRGLRVEPRSVLQGRSLAQLAAATSALDERQDEPAPFSLAPAGFAPAAGALDDAFPATPLQEGLVADSLLGRADYMFRRAFARGALTAAQLRGALDAVLRANALLRTTFVAHRAALVQVVRSRVQVPWQTLDDVPLAHFLARPPAPVALGEPLLRVTLLREHVVFETHHALFDFWSSTFFYDDLRTALQAGPAAVVAPRPRFSSFVRHLGSLDKDAARAFWRQKLQHASPTWLPCASQRAPVSLEARLPFDLRGAAAASGLTASTLLYTAWALVLSAWTSSPDVSFIVTISGRDAPVRDILAINGPTLMTVPMRVSVDGVASVSAVARQLAASFWDISTHAHFGLRNVLKDSGAPAQLCNTAANFLISPRQERGKTADDSAVLRPVELPARNATDLLSIELQDGDIRRLKLFSRFFFPNAAAMLQDTVHVLRAAVEEPDIPVAQVLRHMGPTALRSDRVIPVDPELLLSWDEYASQAEPALFNQHASASSQKFSSLRVAGDRDAADLLAAWAVLLGRHTNTTRPLFAVEHGAEQSCDGQVAYSLQHLTVDRQGTLRDVTLQASRMKRGPSVDAAELLRKSSMTLDTIVSIRRSQDSVLSQPKTHQRFTHLDIQASSSETVLRLSTCIDEIHAEYVLEQLSGILRAVDEDSDTEIGSLDIIGEKERCRLQELAEFSSPAPRLLHDAFEEMARSTPAKVAVQWDASVPLTYQGLNTRANRFARYMVDIGVSPGHLLPLYMEKSVDTIVSILAVLKTGAAYVPLSPDNPTERNNYILEEIGAKFLVTHTQFSDFASQSGCVPIFTDAARNSLESFAGTDLGVGNPDALAYIIYTSGSTGTPKGVRVAHRAIAAGVQGMARGEGCDASWRVLWFSNYVFDASVHDIFLPLSSGGTLCSADNELLMSDLPGVINRTEARQALLTPTVARLLNPDVVPGLETLLSGGEPLTEDIINAWAQRRTLMNLYGPTEAAVVASSKRFSAGMMPKVLGKPLHTVGAIIVECQSDSLASFGALGELCLVGPQVTQGYINREDLTSRSFVPSPLPGHSLMYRTGDLARWNADGQLECLGRIDHQVKLNGHRIELGEIEQAILRGGAVRDCCVVLLDGASFARPQLAAFCIFEHTDDAHTIQTPDRNREGLKKLKQCLGSLAHYMVPKTVLPLGQFPQTSSGKTDRRRLKQLAEALGSPEALSRYSLEADLAATAATEEVGVVRSEMEIFLQGVWASLLSTKKTLIGPSSSFFALGGDSIAAINLVSICRDHKYILTVGDVLKHVTLSRVAACLKPAEMPTVSAYEDFVAPAVLDEEMAAAGIKQEDVEYIYPCPAGQCEWLTQGAAFTQNWVVTAVRSFPSHHRVEDYLNLLNQLTHTNDVLRTTFTSVAPCGWLGVVFRDIVLDFSFQRCTRDERAHIIDSIAKYRFRFGAPFIRYVLLEYPDGTRDIIIKAHHALWDGTSLRILDKAIISIQETGQPPANTQFKDFALAEWRSNKQVSISFWKRLTASSPPPWPETTRKPVANRVFHRTFANRVGIDTFARTCGVTPAIIFQGVFQLWLSAQTPGRAEAAYDYLLTGRNVDVRDPQTINGACANFLPFCLPVVRGEPLRDFFANTQALFWQATEHGNVGMADIEVAAPNTCLFLFQPFDLPPKSGEADAQRNSMLMRWLVLALSEETRMNQPYALIQEVSKMPPTVDDEAGYKMTFKYDDSVFSTEEIRGFAEWQSDLLERIVMVDAADLSGNIVEDLL</sequence>
<dbReference type="Gene3D" id="3.30.300.30">
    <property type="match status" value="2"/>
</dbReference>
<evidence type="ECO:0000313" key="6">
    <source>
        <dbReference type="Proteomes" id="UP001521116"/>
    </source>
</evidence>
<dbReference type="Pfam" id="PF00550">
    <property type="entry name" value="PP-binding"/>
    <property type="match status" value="2"/>
</dbReference>
<dbReference type="InterPro" id="IPR036736">
    <property type="entry name" value="ACP-like_sf"/>
</dbReference>
<dbReference type="PROSITE" id="PS50075">
    <property type="entry name" value="CARRIER"/>
    <property type="match status" value="2"/>
</dbReference>
<dbReference type="PANTHER" id="PTHR45527">
    <property type="entry name" value="NONRIBOSOMAL PEPTIDE SYNTHETASE"/>
    <property type="match status" value="1"/>
</dbReference>
<evidence type="ECO:0000256" key="1">
    <source>
        <dbReference type="ARBA" id="ARBA00022450"/>
    </source>
</evidence>
<keyword evidence="1" id="KW-0596">Phosphopantetheine</keyword>
<dbReference type="Gene3D" id="3.30.559.30">
    <property type="entry name" value="Nonribosomal peptide synthetase, condensation domain"/>
    <property type="match status" value="3"/>
</dbReference>
<name>A0ABR3SAJ6_9PEZI</name>
<dbReference type="Gene3D" id="3.40.50.12780">
    <property type="entry name" value="N-terminal domain of ligase-like"/>
    <property type="match status" value="2"/>
</dbReference>
<evidence type="ECO:0000259" key="4">
    <source>
        <dbReference type="PROSITE" id="PS50075"/>
    </source>
</evidence>
<dbReference type="InterPro" id="IPR000873">
    <property type="entry name" value="AMP-dep_synth/lig_dom"/>
</dbReference>
<dbReference type="SUPFAM" id="SSF47336">
    <property type="entry name" value="ACP-like"/>
    <property type="match status" value="2"/>
</dbReference>
<feature type="domain" description="Carrier" evidence="4">
    <location>
        <begin position="925"/>
        <end position="1001"/>
    </location>
</feature>
<dbReference type="InterPro" id="IPR010071">
    <property type="entry name" value="AA_adenyl_dom"/>
</dbReference>
<evidence type="ECO:0000256" key="3">
    <source>
        <dbReference type="ARBA" id="ARBA00022598"/>
    </source>
</evidence>
<evidence type="ECO:0000256" key="2">
    <source>
        <dbReference type="ARBA" id="ARBA00022553"/>
    </source>
</evidence>
<dbReference type="InterPro" id="IPR001242">
    <property type="entry name" value="Condensation_dom"/>
</dbReference>
<dbReference type="Pfam" id="PF13193">
    <property type="entry name" value="AMP-binding_C"/>
    <property type="match status" value="1"/>
</dbReference>
<dbReference type="InterPro" id="IPR009081">
    <property type="entry name" value="PP-bd_ACP"/>
</dbReference>
<evidence type="ECO:0000313" key="5">
    <source>
        <dbReference type="EMBL" id="KAL1615419.1"/>
    </source>
</evidence>
<reference evidence="5 6" key="1">
    <citation type="submission" date="2024-02" db="EMBL/GenBank/DDBJ databases">
        <title>De novo assembly and annotation of 12 fungi associated with fruit tree decline syndrome in Ontario, Canada.</title>
        <authorList>
            <person name="Sulman M."/>
            <person name="Ellouze W."/>
            <person name="Ilyukhin E."/>
        </authorList>
    </citation>
    <scope>NUCLEOTIDE SEQUENCE [LARGE SCALE GENOMIC DNA]</scope>
    <source>
        <strain evidence="5 6">M1-105</strain>
    </source>
</reference>
<dbReference type="Gene3D" id="3.30.559.10">
    <property type="entry name" value="Chloramphenicol acetyltransferase-like domain"/>
    <property type="match status" value="3"/>
</dbReference>
<protein>
    <submittedName>
        <fullName evidence="5">NRPS</fullName>
    </submittedName>
</protein>
<dbReference type="SUPFAM" id="SSF56801">
    <property type="entry name" value="Acetyl-CoA synthetase-like"/>
    <property type="match status" value="2"/>
</dbReference>
<dbReference type="InterPro" id="IPR042099">
    <property type="entry name" value="ANL_N_sf"/>
</dbReference>